<proteinExistence type="inferred from homology"/>
<dbReference type="InterPro" id="IPR000834">
    <property type="entry name" value="Peptidase_M14"/>
</dbReference>
<keyword evidence="3" id="KW-0645">Protease</keyword>
<evidence type="ECO:0000256" key="3">
    <source>
        <dbReference type="ARBA" id="ARBA00022670"/>
    </source>
</evidence>
<dbReference type="Pfam" id="PF00246">
    <property type="entry name" value="Peptidase_M14"/>
    <property type="match status" value="1"/>
</dbReference>
<dbReference type="GO" id="GO:0004181">
    <property type="term" value="F:metallocarboxypeptidase activity"/>
    <property type="evidence" value="ECO:0007669"/>
    <property type="project" value="InterPro"/>
</dbReference>
<evidence type="ECO:0000256" key="7">
    <source>
        <dbReference type="ARBA" id="ARBA00023049"/>
    </source>
</evidence>
<dbReference type="GO" id="GO:0008270">
    <property type="term" value="F:zinc ion binding"/>
    <property type="evidence" value="ECO:0007669"/>
    <property type="project" value="InterPro"/>
</dbReference>
<evidence type="ECO:0000256" key="5">
    <source>
        <dbReference type="ARBA" id="ARBA00022801"/>
    </source>
</evidence>
<sequence>MIQRISRLKAALPELTELERLIDEGSQHMRIRVPAHIQHGEDHLPFYVIEMGSTRKDAPVLALVGGVHGVERIGTQVILSFLKTLIRRLRWDPAAIEQLHRIRLVIIPIVNPGGMADNSRTNPNGVDLMRNAPVEALQRTPFLVGGQRISPKLPWYRGERDKPMEPENQALTDAIHHALKDQPFCMSLDCHSGFGTKDRLWFPYAKSVDPWPGIDSAHAMTELFEYTYPHHDLYLFEPQAHSYTTSGDVWDYLYDDYRTSQPNGCYLPMTLEMGSWLWVKKNPRHLFRYHSLFNPILPHRQQRILRRHLTFFDFLMSATATMASWAPTDALTQQHHHMAALTRWYPGR</sequence>
<keyword evidence="4" id="KW-0479">Metal-binding</keyword>
<reference evidence="9" key="1">
    <citation type="submission" date="2015-10" db="EMBL/GenBank/DDBJ databases">
        <authorList>
            <person name="Gilbert D.G."/>
        </authorList>
    </citation>
    <scope>NUCLEOTIDE SEQUENCE</scope>
</reference>
<organism evidence="9">
    <name type="scientific">hydrothermal vent metagenome</name>
    <dbReference type="NCBI Taxonomy" id="652676"/>
    <lineage>
        <taxon>unclassified sequences</taxon>
        <taxon>metagenomes</taxon>
        <taxon>ecological metagenomes</taxon>
    </lineage>
</organism>
<comment type="similarity">
    <text evidence="2">Belongs to the peptidase M14 family.</text>
</comment>
<keyword evidence="9" id="KW-0121">Carboxypeptidase</keyword>
<evidence type="ECO:0000313" key="9">
    <source>
        <dbReference type="EMBL" id="CUS42689.1"/>
    </source>
</evidence>
<dbReference type="SUPFAM" id="SSF53187">
    <property type="entry name" value="Zn-dependent exopeptidases"/>
    <property type="match status" value="1"/>
</dbReference>
<dbReference type="EMBL" id="CZQC01000069">
    <property type="protein sequence ID" value="CUS42689.1"/>
    <property type="molecule type" value="Genomic_DNA"/>
</dbReference>
<dbReference type="GO" id="GO:0005615">
    <property type="term" value="C:extracellular space"/>
    <property type="evidence" value="ECO:0007669"/>
    <property type="project" value="TreeGrafter"/>
</dbReference>
<dbReference type="PROSITE" id="PS00132">
    <property type="entry name" value="CARBOXYPEPT_ZN_1"/>
    <property type="match status" value="1"/>
</dbReference>
<keyword evidence="7" id="KW-0482">Metalloprotease</keyword>
<dbReference type="GO" id="GO:0006508">
    <property type="term" value="P:proteolysis"/>
    <property type="evidence" value="ECO:0007669"/>
    <property type="project" value="UniProtKB-KW"/>
</dbReference>
<name>A0A160THW0_9ZZZZ</name>
<keyword evidence="5" id="KW-0378">Hydrolase</keyword>
<evidence type="ECO:0000259" key="8">
    <source>
        <dbReference type="SMART" id="SM00631"/>
    </source>
</evidence>
<dbReference type="CDD" id="cd03862">
    <property type="entry name" value="M14-like"/>
    <property type="match status" value="1"/>
</dbReference>
<protein>
    <submittedName>
        <fullName evidence="9">FIG011155: Zinc carboxypeptidase-related protein</fullName>
    </submittedName>
</protein>
<feature type="domain" description="Peptidase M14" evidence="8">
    <location>
        <begin position="1"/>
        <end position="302"/>
    </location>
</feature>
<dbReference type="InterPro" id="IPR057246">
    <property type="entry name" value="CARBOXYPEPT_ZN_1"/>
</dbReference>
<evidence type="ECO:0000256" key="4">
    <source>
        <dbReference type="ARBA" id="ARBA00022723"/>
    </source>
</evidence>
<dbReference type="PANTHER" id="PTHR11705">
    <property type="entry name" value="PROTEASE FAMILY M14 CARBOXYPEPTIDASE A,B"/>
    <property type="match status" value="1"/>
</dbReference>
<gene>
    <name evidence="9" type="ORF">MGWOODY_Tha2662</name>
</gene>
<keyword evidence="6" id="KW-0862">Zinc</keyword>
<dbReference type="SMART" id="SM00631">
    <property type="entry name" value="Zn_pept"/>
    <property type="match status" value="1"/>
</dbReference>
<dbReference type="Gene3D" id="3.40.630.10">
    <property type="entry name" value="Zn peptidases"/>
    <property type="match status" value="1"/>
</dbReference>
<dbReference type="PANTHER" id="PTHR11705:SF143">
    <property type="entry name" value="SLL0236 PROTEIN"/>
    <property type="match status" value="1"/>
</dbReference>
<accession>A0A160THW0</accession>
<evidence type="ECO:0000256" key="6">
    <source>
        <dbReference type="ARBA" id="ARBA00022833"/>
    </source>
</evidence>
<dbReference type="AlphaFoldDB" id="A0A160THW0"/>
<evidence type="ECO:0000256" key="2">
    <source>
        <dbReference type="ARBA" id="ARBA00005988"/>
    </source>
</evidence>
<evidence type="ECO:0000256" key="1">
    <source>
        <dbReference type="ARBA" id="ARBA00001947"/>
    </source>
</evidence>
<comment type="cofactor">
    <cofactor evidence="1">
        <name>Zn(2+)</name>
        <dbReference type="ChEBI" id="CHEBI:29105"/>
    </cofactor>
</comment>